<dbReference type="EMBL" id="LR796998">
    <property type="protein sequence ID" value="CAB4180152.1"/>
    <property type="molecule type" value="Genomic_DNA"/>
</dbReference>
<dbReference type="InterPro" id="IPR006450">
    <property type="entry name" value="Phage_HK97_gp6-like"/>
</dbReference>
<organism evidence="4">
    <name type="scientific">uncultured Caudovirales phage</name>
    <dbReference type="NCBI Taxonomy" id="2100421"/>
    <lineage>
        <taxon>Viruses</taxon>
        <taxon>Duplodnaviria</taxon>
        <taxon>Heunggongvirae</taxon>
        <taxon>Uroviricota</taxon>
        <taxon>Caudoviricetes</taxon>
        <taxon>Peduoviridae</taxon>
        <taxon>Maltschvirus</taxon>
        <taxon>Maltschvirus maltsch</taxon>
    </lineage>
</organism>
<proteinExistence type="predicted"/>
<evidence type="ECO:0000313" key="3">
    <source>
        <dbReference type="EMBL" id="CAB4180152.1"/>
    </source>
</evidence>
<dbReference type="EMBL" id="LR796303">
    <property type="protein sequence ID" value="CAB4135422.1"/>
    <property type="molecule type" value="Genomic_DNA"/>
</dbReference>
<evidence type="ECO:0000313" key="2">
    <source>
        <dbReference type="EMBL" id="CAB4173780.1"/>
    </source>
</evidence>
<dbReference type="EMBL" id="LR796925">
    <property type="protein sequence ID" value="CAB4173780.1"/>
    <property type="molecule type" value="Genomic_DNA"/>
</dbReference>
<accession>A0A6J5RJU4</accession>
<dbReference type="NCBIfam" id="TIGR01560">
    <property type="entry name" value="put_DNA_pack"/>
    <property type="match status" value="1"/>
</dbReference>
<name>A0A6J5RJU4_9CAUD</name>
<dbReference type="EMBL" id="LR797199">
    <property type="protein sequence ID" value="CAB4193988.1"/>
    <property type="molecule type" value="Genomic_DNA"/>
</dbReference>
<dbReference type="InterPro" id="IPR021146">
    <property type="entry name" value="Phage_gp6-like_head-tail"/>
</dbReference>
<dbReference type="CDD" id="cd08054">
    <property type="entry name" value="gp6"/>
    <property type="match status" value="1"/>
</dbReference>
<dbReference type="Pfam" id="PF05135">
    <property type="entry name" value="Phage_connect_1"/>
    <property type="match status" value="1"/>
</dbReference>
<evidence type="ECO:0000313" key="1">
    <source>
        <dbReference type="EMBL" id="CAB4135422.1"/>
    </source>
</evidence>
<evidence type="ECO:0000313" key="4">
    <source>
        <dbReference type="EMBL" id="CAB4193988.1"/>
    </source>
</evidence>
<gene>
    <name evidence="3" type="ORF">UFOVP1037_4</name>
    <name evidence="4" type="ORF">UFOVP1250_6</name>
    <name evidence="1" type="ORF">UFOVP287_9</name>
    <name evidence="2" type="ORF">UFOVP969_8</name>
</gene>
<protein>
    <submittedName>
        <fullName evidence="4">Gp6 domain containing protein</fullName>
    </submittedName>
</protein>
<dbReference type="Gene3D" id="1.10.3230.30">
    <property type="entry name" value="Phage gp6-like head-tail connector protein"/>
    <property type="match status" value="1"/>
</dbReference>
<sequence length="201" mass="22239">MAITNGYITLANLKTYLKIDDSVEDTLLESIIESASRSIDRIANRRFYLDSTASARTYRPVGNLRVIVDDFGTTTGLILKTDPDSTGTYQKTMTLNTDYIVEPTTALAKGRPLNYLTIVGSTALSLPVNYRPQVEVTAKWGWPSVPDDIEQATYILSADLYKRKDSIGGVLGLSELGAIRMSPLGRDIAAMVRAYRREFFA</sequence>
<reference evidence="4" key="1">
    <citation type="submission" date="2020-05" db="EMBL/GenBank/DDBJ databases">
        <authorList>
            <person name="Chiriac C."/>
            <person name="Salcher M."/>
            <person name="Ghai R."/>
            <person name="Kavagutti S V."/>
        </authorList>
    </citation>
    <scope>NUCLEOTIDE SEQUENCE</scope>
</reference>